<dbReference type="NCBIfam" id="TIGR04001">
    <property type="entry name" value="thiol_BshB1"/>
    <property type="match status" value="1"/>
</dbReference>
<dbReference type="Pfam" id="PF02585">
    <property type="entry name" value="PIG-L"/>
    <property type="match status" value="1"/>
</dbReference>
<dbReference type="Gene3D" id="3.40.50.10320">
    <property type="entry name" value="LmbE-like"/>
    <property type="match status" value="1"/>
</dbReference>
<dbReference type="PANTHER" id="PTHR12993:SF30">
    <property type="entry name" value="N-ACETYL-ALPHA-D-GLUCOSAMINYL L-MALATE DEACETYLASE 1"/>
    <property type="match status" value="1"/>
</dbReference>
<dbReference type="InterPro" id="IPR024078">
    <property type="entry name" value="LmbE-like_dom_sf"/>
</dbReference>
<dbReference type="PANTHER" id="PTHR12993">
    <property type="entry name" value="N-ACETYLGLUCOSAMINYL-PHOSPHATIDYLINOSITOL DE-N-ACETYLASE-RELATED"/>
    <property type="match status" value="1"/>
</dbReference>
<evidence type="ECO:0000313" key="1">
    <source>
        <dbReference type="EMBL" id="KKK57220.1"/>
    </source>
</evidence>
<dbReference type="SUPFAM" id="SSF102588">
    <property type="entry name" value="LmbE-like"/>
    <property type="match status" value="1"/>
</dbReference>
<accession>A0A0F8X8C9</accession>
<sequence length="228" mass="25722">MTTVLIVAAHPDDAELAMGGTIAKMVAYNWKIIIIDLTDGEPTPFGSKEIRAKEASNASTVLGIEKRICLNMPNRYLQPDLENRELLAEAIRSHQPDMLFAPALPDWHPDHHSANALTESARFTAKYHKTDMSGQPHWTPKMYYYLSPHRLQYPSPSLVVDISECWQKKEMAIKAYQSQLKNCSGNAIGLLEKIEISNKYFGSCINAKYGEPFLSCEPICVSDIRFFE</sequence>
<comment type="caution">
    <text evidence="1">The sequence shown here is derived from an EMBL/GenBank/DDBJ whole genome shotgun (WGS) entry which is preliminary data.</text>
</comment>
<dbReference type="InterPro" id="IPR023842">
    <property type="entry name" value="Bacillithiol_biosynth_BshB1"/>
</dbReference>
<dbReference type="GO" id="GO:0071793">
    <property type="term" value="P:bacillithiol biosynthetic process"/>
    <property type="evidence" value="ECO:0007669"/>
    <property type="project" value="InterPro"/>
</dbReference>
<evidence type="ECO:0008006" key="2">
    <source>
        <dbReference type="Google" id="ProtNLM"/>
    </source>
</evidence>
<proteinExistence type="predicted"/>
<dbReference type="InterPro" id="IPR003737">
    <property type="entry name" value="GlcNAc_PI_deacetylase-related"/>
</dbReference>
<gene>
    <name evidence="1" type="ORF">LCGC14_3056690</name>
</gene>
<dbReference type="AlphaFoldDB" id="A0A0F8X8C9"/>
<dbReference type="EMBL" id="LAZR01064596">
    <property type="protein sequence ID" value="KKK57220.1"/>
    <property type="molecule type" value="Genomic_DNA"/>
</dbReference>
<protein>
    <recommendedName>
        <fullName evidence="2">LmbE family protein</fullName>
    </recommendedName>
</protein>
<organism evidence="1">
    <name type="scientific">marine sediment metagenome</name>
    <dbReference type="NCBI Taxonomy" id="412755"/>
    <lineage>
        <taxon>unclassified sequences</taxon>
        <taxon>metagenomes</taxon>
        <taxon>ecological metagenomes</taxon>
    </lineage>
</organism>
<dbReference type="GO" id="GO:0016811">
    <property type="term" value="F:hydrolase activity, acting on carbon-nitrogen (but not peptide) bonds, in linear amides"/>
    <property type="evidence" value="ECO:0007669"/>
    <property type="project" value="TreeGrafter"/>
</dbReference>
<dbReference type="GO" id="GO:0019213">
    <property type="term" value="F:deacetylase activity"/>
    <property type="evidence" value="ECO:0007669"/>
    <property type="project" value="InterPro"/>
</dbReference>
<reference evidence="1" key="1">
    <citation type="journal article" date="2015" name="Nature">
        <title>Complex archaea that bridge the gap between prokaryotes and eukaryotes.</title>
        <authorList>
            <person name="Spang A."/>
            <person name="Saw J.H."/>
            <person name="Jorgensen S.L."/>
            <person name="Zaremba-Niedzwiedzka K."/>
            <person name="Martijn J."/>
            <person name="Lind A.E."/>
            <person name="van Eijk R."/>
            <person name="Schleper C."/>
            <person name="Guy L."/>
            <person name="Ettema T.J."/>
        </authorList>
    </citation>
    <scope>NUCLEOTIDE SEQUENCE</scope>
</reference>
<name>A0A0F8X8C9_9ZZZZ</name>